<protein>
    <submittedName>
        <fullName evidence="2">Uncharacterized protein</fullName>
    </submittedName>
</protein>
<feature type="chain" id="PRO_5018071499" evidence="1">
    <location>
        <begin position="26"/>
        <end position="281"/>
    </location>
</feature>
<accession>A0A3P5XQ44</accession>
<sequence length="281" mass="29829">MMTNRAAQTAGFLAAALWLAGPVAAQETVTQDAVALGPHQVTVTESADYNRLLSVDGQVLHEDGLILLDGAVEVAGETVVTGIAGAGGNACNATPIVVSLRDGAPRLDGPVDSCSWFERRVEPGRIVFYTEALPGMDAEIWHWTPADGLVAEGTVAFTPDAAEGWEGLAGLKDAHPLDALAFAPVYEQLKSGMSAEDWAIYSEILGQLGSGELLPGGYRGQACNKYICEDEWAMLWIDSASRTAVALWKRESDEEPKSFPDRATWPEWIGLDASEALNGAG</sequence>
<dbReference type="AlphaFoldDB" id="A0A3P5XQ44"/>
<evidence type="ECO:0000313" key="2">
    <source>
        <dbReference type="EMBL" id="VDC32971.1"/>
    </source>
</evidence>
<evidence type="ECO:0000313" key="3">
    <source>
        <dbReference type="Proteomes" id="UP000277498"/>
    </source>
</evidence>
<dbReference type="Proteomes" id="UP000277498">
    <property type="component" value="Unassembled WGS sequence"/>
</dbReference>
<keyword evidence="3" id="KW-1185">Reference proteome</keyword>
<organism evidence="2 3">
    <name type="scientific">Pseudogemmobacter humi</name>
    <dbReference type="NCBI Taxonomy" id="2483812"/>
    <lineage>
        <taxon>Bacteria</taxon>
        <taxon>Pseudomonadati</taxon>
        <taxon>Pseudomonadota</taxon>
        <taxon>Alphaproteobacteria</taxon>
        <taxon>Rhodobacterales</taxon>
        <taxon>Paracoccaceae</taxon>
        <taxon>Pseudogemmobacter</taxon>
    </lineage>
</organism>
<gene>
    <name evidence="2" type="ORF">XINFAN_03523</name>
</gene>
<feature type="signal peptide" evidence="1">
    <location>
        <begin position="1"/>
        <end position="25"/>
    </location>
</feature>
<proteinExistence type="predicted"/>
<evidence type="ECO:0000256" key="1">
    <source>
        <dbReference type="SAM" id="SignalP"/>
    </source>
</evidence>
<keyword evidence="1" id="KW-0732">Signal</keyword>
<dbReference type="EMBL" id="UXAW01000098">
    <property type="protein sequence ID" value="VDC32971.1"/>
    <property type="molecule type" value="Genomic_DNA"/>
</dbReference>
<reference evidence="2 3" key="1">
    <citation type="submission" date="2018-11" db="EMBL/GenBank/DDBJ databases">
        <authorList>
            <person name="Criscuolo A."/>
        </authorList>
    </citation>
    <scope>NUCLEOTIDE SEQUENCE [LARGE SCALE GENOMIC DNA]</scope>
    <source>
        <strain evidence="2">ACIP111625</strain>
    </source>
</reference>
<name>A0A3P5XQ44_9RHOB</name>